<dbReference type="GO" id="GO:0003863">
    <property type="term" value="F:branched-chain 2-oxo acid dehydrogenase activity"/>
    <property type="evidence" value="ECO:0007669"/>
    <property type="project" value="UniProtKB-EC"/>
</dbReference>
<accession>A0A6M2BYI6</accession>
<comment type="similarity">
    <text evidence="4">Belongs to the BCKDHA family.</text>
</comment>
<dbReference type="SUPFAM" id="SSF52518">
    <property type="entry name" value="Thiamin diphosphate-binding fold (THDP-binding)"/>
    <property type="match status" value="1"/>
</dbReference>
<evidence type="ECO:0000259" key="5">
    <source>
        <dbReference type="Pfam" id="PF00676"/>
    </source>
</evidence>
<evidence type="ECO:0000256" key="4">
    <source>
        <dbReference type="RuleBase" id="RU365014"/>
    </source>
</evidence>
<dbReference type="InterPro" id="IPR029061">
    <property type="entry name" value="THDP-binding"/>
</dbReference>
<dbReference type="EMBL" id="JAAMOW010000011">
    <property type="protein sequence ID" value="NGY06847.1"/>
    <property type="molecule type" value="Genomic_DNA"/>
</dbReference>
<reference evidence="6 7" key="1">
    <citation type="journal article" date="2014" name="Int. J. Syst. Evol. Microbiol.">
        <title>Solimonas terrae sp. nov., isolated from soil.</title>
        <authorList>
            <person name="Kim S.J."/>
            <person name="Moon J.Y."/>
            <person name="Weon H.Y."/>
            <person name="Ahn J.H."/>
            <person name="Chen W.M."/>
            <person name="Kwon S.W."/>
        </authorList>
    </citation>
    <scope>NUCLEOTIDE SEQUENCE [LARGE SCALE GENOMIC DNA]</scope>
    <source>
        <strain evidence="6 7">KIS83-12</strain>
    </source>
</reference>
<dbReference type="PANTHER" id="PTHR43380:SF1">
    <property type="entry name" value="2-OXOISOVALERATE DEHYDROGENASE SUBUNIT ALPHA, MITOCHONDRIAL"/>
    <property type="match status" value="1"/>
</dbReference>
<gene>
    <name evidence="6" type="ORF">G7Y85_18900</name>
</gene>
<protein>
    <recommendedName>
        <fullName evidence="4">2-oxoisovalerate dehydrogenase subunit alpha</fullName>
        <ecNumber evidence="4">1.2.4.4</ecNumber>
    </recommendedName>
    <alternativeName>
        <fullName evidence="4">Branched-chain alpha-keto acid dehydrogenase E1 component alpha chain</fullName>
    </alternativeName>
</protein>
<evidence type="ECO:0000256" key="3">
    <source>
        <dbReference type="ARBA" id="ARBA00023052"/>
    </source>
</evidence>
<sequence length="320" mass="35221">MSSSVTARDDEAGKPVLTQFLGADAQLCAPLPEFARHPEMLRELYRRMVETRIFDKTALALQRCGRLEHYSACLGQEAIVAALALSLRADDLFVAAGREYSLQSLRDAGLLDVLRYWSDASAQQPAPASRALARAREIAAGATPDRASAIVLAPGDDGLADATELRPSLNMLEHHGLPLIFVVPRRLWRQPPAAEDTARLTSRTIAAGIVDELVDGNDAIAMHDSLQRHVTRARGGRGPVLIEVITWPLRDRPPHADAFEPPRSDAELRAAWDHCPIKRLKRYLESRQLWSVDDEEALLLDAGERAGIAASAWDDARRRA</sequence>
<evidence type="ECO:0000313" key="6">
    <source>
        <dbReference type="EMBL" id="NGY06847.1"/>
    </source>
</evidence>
<organism evidence="6 7">
    <name type="scientific">Solimonas terrae</name>
    <dbReference type="NCBI Taxonomy" id="1396819"/>
    <lineage>
        <taxon>Bacteria</taxon>
        <taxon>Pseudomonadati</taxon>
        <taxon>Pseudomonadota</taxon>
        <taxon>Gammaproteobacteria</taxon>
        <taxon>Nevskiales</taxon>
        <taxon>Nevskiaceae</taxon>
        <taxon>Solimonas</taxon>
    </lineage>
</organism>
<keyword evidence="3 4" id="KW-0786">Thiamine pyrophosphate</keyword>
<evidence type="ECO:0000256" key="1">
    <source>
        <dbReference type="ARBA" id="ARBA00001964"/>
    </source>
</evidence>
<comment type="caution">
    <text evidence="6">The sequence shown here is derived from an EMBL/GenBank/DDBJ whole genome shotgun (WGS) entry which is preliminary data.</text>
</comment>
<evidence type="ECO:0000313" key="7">
    <source>
        <dbReference type="Proteomes" id="UP000472676"/>
    </source>
</evidence>
<dbReference type="InterPro" id="IPR050771">
    <property type="entry name" value="Alpha-ketoacid_DH_E1_comp"/>
</dbReference>
<dbReference type="Proteomes" id="UP000472676">
    <property type="component" value="Unassembled WGS sequence"/>
</dbReference>
<dbReference type="Gene3D" id="3.40.50.970">
    <property type="match status" value="1"/>
</dbReference>
<comment type="catalytic activity">
    <reaction evidence="4">
        <text>N(6)-[(R)-lipoyl]-L-lysyl-[protein] + 3-methyl-2-oxobutanoate + H(+) = N(6)-[(R)-S(8)-2-methylpropanoyldihydrolipoyl]-L-lysyl-[protein] + CO2</text>
        <dbReference type="Rhea" id="RHEA:13457"/>
        <dbReference type="Rhea" id="RHEA-COMP:10474"/>
        <dbReference type="Rhea" id="RHEA-COMP:10497"/>
        <dbReference type="ChEBI" id="CHEBI:11851"/>
        <dbReference type="ChEBI" id="CHEBI:15378"/>
        <dbReference type="ChEBI" id="CHEBI:16526"/>
        <dbReference type="ChEBI" id="CHEBI:83099"/>
        <dbReference type="ChEBI" id="CHEBI:83142"/>
        <dbReference type="EC" id="1.2.4.4"/>
    </reaction>
</comment>
<dbReference type="Pfam" id="PF00676">
    <property type="entry name" value="E1_dh"/>
    <property type="match status" value="1"/>
</dbReference>
<name>A0A6M2BYI6_9GAMM</name>
<dbReference type="PANTHER" id="PTHR43380">
    <property type="entry name" value="2-OXOISOVALERATE DEHYDROGENASE SUBUNIT ALPHA, MITOCHONDRIAL"/>
    <property type="match status" value="1"/>
</dbReference>
<dbReference type="RefSeq" id="WP_166261193.1">
    <property type="nucleotide sequence ID" value="NZ_JAAMOW010000011.1"/>
</dbReference>
<dbReference type="InterPro" id="IPR001017">
    <property type="entry name" value="DH_E1"/>
</dbReference>
<comment type="cofactor">
    <cofactor evidence="1 4">
        <name>thiamine diphosphate</name>
        <dbReference type="ChEBI" id="CHEBI:58937"/>
    </cofactor>
</comment>
<dbReference type="EC" id="1.2.4.4" evidence="4"/>
<keyword evidence="7" id="KW-1185">Reference proteome</keyword>
<evidence type="ECO:0000256" key="2">
    <source>
        <dbReference type="ARBA" id="ARBA00023002"/>
    </source>
</evidence>
<dbReference type="GO" id="GO:0009083">
    <property type="term" value="P:branched-chain amino acid catabolic process"/>
    <property type="evidence" value="ECO:0007669"/>
    <property type="project" value="TreeGrafter"/>
</dbReference>
<proteinExistence type="inferred from homology"/>
<comment type="function">
    <text evidence="4">The branched-chain alpha-keto dehydrogenase complex catalyzes the overall conversion of alpha-keto acids to acyl-CoA and CO(2). It contains multiple copies of three enzymatic components: branched-chain alpha-keto acid decarboxylase (E1), lipoamide acyltransferase (E2) and lipoamide dehydrogenase (E3).</text>
</comment>
<dbReference type="AlphaFoldDB" id="A0A6M2BYI6"/>
<feature type="domain" description="Dehydrogenase E1 component" evidence="5">
    <location>
        <begin position="45"/>
        <end position="297"/>
    </location>
</feature>
<keyword evidence="2 4" id="KW-0560">Oxidoreductase</keyword>